<feature type="transmembrane region" description="Helical" evidence="1">
    <location>
        <begin position="20"/>
        <end position="40"/>
    </location>
</feature>
<reference evidence="2 3" key="1">
    <citation type="submission" date="2018-06" db="EMBL/GenBank/DDBJ databases">
        <authorList>
            <consortium name="Pathogen Informatics"/>
            <person name="Doyle S."/>
        </authorList>
    </citation>
    <scope>NUCLEOTIDE SEQUENCE [LARGE SCALE GENOMIC DNA]</scope>
    <source>
        <strain evidence="2 3">NCTC11685</strain>
    </source>
</reference>
<evidence type="ECO:0000256" key="1">
    <source>
        <dbReference type="SAM" id="Phobius"/>
    </source>
</evidence>
<feature type="transmembrane region" description="Helical" evidence="1">
    <location>
        <begin position="52"/>
        <end position="75"/>
    </location>
</feature>
<accession>A0A7H4PK12</accession>
<protein>
    <submittedName>
        <fullName evidence="2">L-arabinose transporter permease protein</fullName>
    </submittedName>
</protein>
<dbReference type="AlphaFoldDB" id="A0A7H4PK12"/>
<sequence length="94" mass="9995">MSSVTTSGTTRSAFSFSRIWDQFGMLVVFAVLFIGCVIFVPNFASFINMKGLGLAISMSGMVACGMLFCLASGGFRSVGRLGYRLCRCDHGGGD</sequence>
<keyword evidence="1" id="KW-0472">Membrane</keyword>
<keyword evidence="1" id="KW-0812">Transmembrane</keyword>
<name>A0A7H4PK12_9ENTR</name>
<dbReference type="EMBL" id="UGMS01000003">
    <property type="protein sequence ID" value="STW78735.1"/>
    <property type="molecule type" value="Genomic_DNA"/>
</dbReference>
<organism evidence="2 3">
    <name type="scientific">Klebsiella michiganensis</name>
    <dbReference type="NCBI Taxonomy" id="1134687"/>
    <lineage>
        <taxon>Bacteria</taxon>
        <taxon>Pseudomonadati</taxon>
        <taxon>Pseudomonadota</taxon>
        <taxon>Gammaproteobacteria</taxon>
        <taxon>Enterobacterales</taxon>
        <taxon>Enterobacteriaceae</taxon>
        <taxon>Klebsiella/Raoultella group</taxon>
        <taxon>Klebsiella</taxon>
    </lineage>
</organism>
<proteinExistence type="predicted"/>
<comment type="caution">
    <text evidence="2">The sequence shown here is derived from an EMBL/GenBank/DDBJ whole genome shotgun (WGS) entry which is preliminary data.</text>
</comment>
<evidence type="ECO:0000313" key="3">
    <source>
        <dbReference type="Proteomes" id="UP000254863"/>
    </source>
</evidence>
<keyword evidence="1" id="KW-1133">Transmembrane helix</keyword>
<gene>
    <name evidence="2" type="ORF">NCTC11685_06048</name>
</gene>
<evidence type="ECO:0000313" key="2">
    <source>
        <dbReference type="EMBL" id="STW78735.1"/>
    </source>
</evidence>
<dbReference type="Proteomes" id="UP000254863">
    <property type="component" value="Unassembled WGS sequence"/>
</dbReference>